<accession>A0ABP1Q2X5</accession>
<dbReference type="InterPro" id="IPR012337">
    <property type="entry name" value="RNaseH-like_sf"/>
</dbReference>
<name>A0ABP1Q2X5_9HEXA</name>
<dbReference type="Proteomes" id="UP001642540">
    <property type="component" value="Unassembled WGS sequence"/>
</dbReference>
<reference evidence="1 2" key="1">
    <citation type="submission" date="2024-08" db="EMBL/GenBank/DDBJ databases">
        <authorList>
            <person name="Cucini C."/>
            <person name="Frati F."/>
        </authorList>
    </citation>
    <scope>NUCLEOTIDE SEQUENCE [LARGE SCALE GENOMIC DNA]</scope>
</reference>
<protein>
    <recommendedName>
        <fullName evidence="3">Exonuclease domain-containing protein</fullName>
    </recommendedName>
</protein>
<sequence length="120" mass="13935">MHMVRSQLVDAFTGSLVVVAGGTQDFLCVDLVQSDFFTFDIQQFYRRHHDNQIETYGMSLRDVYFMEFGEDFQGNQVHSAEKDATATIKIFVKAYVRRNLNSATRNDPHHFEIFDNAVKF</sequence>
<dbReference type="InterPro" id="IPR036397">
    <property type="entry name" value="RNaseH_sf"/>
</dbReference>
<gene>
    <name evidence="1" type="ORF">ODALV1_LOCUS6729</name>
</gene>
<proteinExistence type="predicted"/>
<dbReference type="EMBL" id="CAXLJM020000020">
    <property type="protein sequence ID" value="CAL8087409.1"/>
    <property type="molecule type" value="Genomic_DNA"/>
</dbReference>
<keyword evidence="2" id="KW-1185">Reference proteome</keyword>
<dbReference type="Gene3D" id="3.30.420.10">
    <property type="entry name" value="Ribonuclease H-like superfamily/Ribonuclease H"/>
    <property type="match status" value="1"/>
</dbReference>
<comment type="caution">
    <text evidence="1">The sequence shown here is derived from an EMBL/GenBank/DDBJ whole genome shotgun (WGS) entry which is preliminary data.</text>
</comment>
<evidence type="ECO:0008006" key="3">
    <source>
        <dbReference type="Google" id="ProtNLM"/>
    </source>
</evidence>
<dbReference type="SUPFAM" id="SSF53098">
    <property type="entry name" value="Ribonuclease H-like"/>
    <property type="match status" value="1"/>
</dbReference>
<organism evidence="1 2">
    <name type="scientific">Orchesella dallaii</name>
    <dbReference type="NCBI Taxonomy" id="48710"/>
    <lineage>
        <taxon>Eukaryota</taxon>
        <taxon>Metazoa</taxon>
        <taxon>Ecdysozoa</taxon>
        <taxon>Arthropoda</taxon>
        <taxon>Hexapoda</taxon>
        <taxon>Collembola</taxon>
        <taxon>Entomobryomorpha</taxon>
        <taxon>Entomobryoidea</taxon>
        <taxon>Orchesellidae</taxon>
        <taxon>Orchesellinae</taxon>
        <taxon>Orchesella</taxon>
    </lineage>
</organism>
<evidence type="ECO:0000313" key="2">
    <source>
        <dbReference type="Proteomes" id="UP001642540"/>
    </source>
</evidence>
<evidence type="ECO:0000313" key="1">
    <source>
        <dbReference type="EMBL" id="CAL8087409.1"/>
    </source>
</evidence>